<gene>
    <name evidence="5" type="ORF">FH965_25335</name>
</gene>
<dbReference type="Gene3D" id="3.40.50.1820">
    <property type="entry name" value="alpha/beta hydrolase"/>
    <property type="match status" value="1"/>
</dbReference>
<reference evidence="5 6" key="1">
    <citation type="journal article" date="2019" name="J. Ind. Microbiol. Biotechnol.">
        <title>The complete genomic sequence of Streptomyces spectabilis NRRL-2792 and identification of secondary metabolite biosynthetic gene clusters.</title>
        <authorList>
            <person name="Sinha A."/>
            <person name="Phillips-Salemka S."/>
            <person name="Niraula T.A."/>
            <person name="Short K.A."/>
            <person name="Niraula N.P."/>
        </authorList>
    </citation>
    <scope>NUCLEOTIDE SEQUENCE [LARGE SCALE GENOMIC DNA]</scope>
    <source>
        <strain evidence="5 6">NRRL 2792</strain>
    </source>
</reference>
<keyword evidence="3" id="KW-1133">Transmembrane helix</keyword>
<dbReference type="AlphaFoldDB" id="A0A516RCU6"/>
<dbReference type="InterPro" id="IPR049492">
    <property type="entry name" value="BD-FAE-like_dom"/>
</dbReference>
<dbReference type="InterPro" id="IPR050300">
    <property type="entry name" value="GDXG_lipolytic_enzyme"/>
</dbReference>
<proteinExistence type="predicted"/>
<accession>A0A516RCU6</accession>
<dbReference type="GO" id="GO:0016787">
    <property type="term" value="F:hydrolase activity"/>
    <property type="evidence" value="ECO:0007669"/>
    <property type="project" value="UniProtKB-KW"/>
</dbReference>
<dbReference type="PANTHER" id="PTHR48081">
    <property type="entry name" value="AB HYDROLASE SUPERFAMILY PROTEIN C4A8.06C"/>
    <property type="match status" value="1"/>
</dbReference>
<feature type="region of interest" description="Disordered" evidence="2">
    <location>
        <begin position="398"/>
        <end position="418"/>
    </location>
</feature>
<evidence type="ECO:0000256" key="1">
    <source>
        <dbReference type="ARBA" id="ARBA00022801"/>
    </source>
</evidence>
<dbReference type="Proteomes" id="UP000316806">
    <property type="component" value="Chromosome"/>
</dbReference>
<evidence type="ECO:0000256" key="3">
    <source>
        <dbReference type="SAM" id="Phobius"/>
    </source>
</evidence>
<evidence type="ECO:0000313" key="5">
    <source>
        <dbReference type="EMBL" id="QDQ13472.1"/>
    </source>
</evidence>
<dbReference type="EMBL" id="CP040916">
    <property type="protein sequence ID" value="QDQ13472.1"/>
    <property type="molecule type" value="Genomic_DNA"/>
</dbReference>
<protein>
    <submittedName>
        <fullName evidence="5">Alpha/beta hydrolase</fullName>
    </submittedName>
</protein>
<keyword evidence="3" id="KW-0472">Membrane</keyword>
<dbReference type="InterPro" id="IPR029058">
    <property type="entry name" value="AB_hydrolase_fold"/>
</dbReference>
<feature type="domain" description="BD-FAE-like" evidence="4">
    <location>
        <begin position="138"/>
        <end position="352"/>
    </location>
</feature>
<dbReference type="RefSeq" id="WP_144320734.1">
    <property type="nucleotide sequence ID" value="NZ_CP040916.1"/>
</dbReference>
<dbReference type="Pfam" id="PF20434">
    <property type="entry name" value="BD-FAE"/>
    <property type="match status" value="1"/>
</dbReference>
<organism evidence="5 6">
    <name type="scientific">Streptomyces spectabilis</name>
    <dbReference type="NCBI Taxonomy" id="68270"/>
    <lineage>
        <taxon>Bacteria</taxon>
        <taxon>Bacillati</taxon>
        <taxon>Actinomycetota</taxon>
        <taxon>Actinomycetes</taxon>
        <taxon>Kitasatosporales</taxon>
        <taxon>Streptomycetaceae</taxon>
        <taxon>Streptomyces</taxon>
    </lineage>
</organism>
<feature type="transmembrane region" description="Helical" evidence="3">
    <location>
        <begin position="28"/>
        <end position="53"/>
    </location>
</feature>
<keyword evidence="1 5" id="KW-0378">Hydrolase</keyword>
<sequence length="418" mass="44857">MVIRALLAALCLLNAALAVLVAAPLPRVPALVAVAVAVTSWSLVLVPPALLGLAAAACAGRRCPWWAGAAALTAFAALVYGVMPYAAAYRTAERHGTTLDLGTYVGAGVNYAKAPDRGRGITYARPGGERVKLDLWTLPRRPAARRPAVVWVHGGGWNKGHRSQSPRWNRWLNERGWSVFDIDYRLAPRVTQLDQIRDVRCAVRWVRRHARAYGVDPERLVLAGSSAGGNLALAAAYARAPSSHAPGAWRAAGTKSERHTRSVCAMRDSTVAGVVSLYGPTDMRRLIERTVLRADPLMRRLMGGSAAGAPERYRLGSPARLVHRRVPPTLLLHGGADRAVPVAQARDLARRLAAAGARATYVELPWADHCFDVNWGGWASQVARAALGRFLDGIAGRSARPGGVTPRTDGRQRPVRGG</sequence>
<evidence type="ECO:0000313" key="6">
    <source>
        <dbReference type="Proteomes" id="UP000316806"/>
    </source>
</evidence>
<name>A0A516RCU6_STRST</name>
<feature type="transmembrane region" description="Helical" evidence="3">
    <location>
        <begin position="65"/>
        <end position="87"/>
    </location>
</feature>
<evidence type="ECO:0000256" key="2">
    <source>
        <dbReference type="SAM" id="MobiDB-lite"/>
    </source>
</evidence>
<keyword evidence="3" id="KW-0812">Transmembrane</keyword>
<evidence type="ECO:0000259" key="4">
    <source>
        <dbReference type="Pfam" id="PF20434"/>
    </source>
</evidence>
<dbReference type="SUPFAM" id="SSF53474">
    <property type="entry name" value="alpha/beta-Hydrolases"/>
    <property type="match status" value="1"/>
</dbReference>